<dbReference type="PRINTS" id="PR00773">
    <property type="entry name" value="GRPEPROTEIN"/>
</dbReference>
<comment type="function">
    <text evidence="3 4">Participates actively in the response to hyperosmotic and heat shock by preventing the aggregation of stress-denatured proteins, in association with DnaK and GrpE. It is the nucleotide exchange factor for DnaK and may function as a thermosensor. Unfolded proteins bind initially to DnaJ; upon interaction with the DnaJ-bound protein, DnaK hydrolyzes its bound ATP, resulting in the formation of a stable complex. GrpE releases ADP from DnaK; ATP binding to DnaK triggers the release of the substrate protein, thus completing the reaction cycle. Several rounds of ATP-dependent interactions between DnaJ, DnaK and GrpE are required for fully efficient folding.</text>
</comment>
<dbReference type="PANTHER" id="PTHR21237">
    <property type="entry name" value="GRPE PROTEIN"/>
    <property type="match status" value="1"/>
</dbReference>
<dbReference type="PROSITE" id="PS01071">
    <property type="entry name" value="GRPE"/>
    <property type="match status" value="1"/>
</dbReference>
<evidence type="ECO:0000256" key="3">
    <source>
        <dbReference type="HAMAP-Rule" id="MF_01151"/>
    </source>
</evidence>
<dbReference type="EMBL" id="MFPS01000003">
    <property type="protein sequence ID" value="OGH60031.1"/>
    <property type="molecule type" value="Genomic_DNA"/>
</dbReference>
<dbReference type="PANTHER" id="PTHR21237:SF23">
    <property type="entry name" value="GRPE PROTEIN HOMOLOG, MITOCHONDRIAL"/>
    <property type="match status" value="1"/>
</dbReference>
<dbReference type="CDD" id="cd00446">
    <property type="entry name" value="GrpE"/>
    <property type="match status" value="1"/>
</dbReference>
<dbReference type="GO" id="GO:0051087">
    <property type="term" value="F:protein-folding chaperone binding"/>
    <property type="evidence" value="ECO:0007669"/>
    <property type="project" value="InterPro"/>
</dbReference>
<comment type="subcellular location">
    <subcellularLocation>
        <location evidence="3">Cytoplasm</location>
    </subcellularLocation>
</comment>
<dbReference type="GO" id="GO:0051082">
    <property type="term" value="F:unfolded protein binding"/>
    <property type="evidence" value="ECO:0007669"/>
    <property type="project" value="TreeGrafter"/>
</dbReference>
<protein>
    <recommendedName>
        <fullName evidence="3 4">Protein GrpE</fullName>
    </recommendedName>
    <alternativeName>
        <fullName evidence="3">HSP-70 cofactor</fullName>
    </alternativeName>
</protein>
<accession>A0A1F6LKX2</accession>
<gene>
    <name evidence="3" type="primary">grpE</name>
    <name evidence="7" type="ORF">A2725_00060</name>
</gene>
<evidence type="ECO:0000256" key="2">
    <source>
        <dbReference type="ARBA" id="ARBA00023186"/>
    </source>
</evidence>
<dbReference type="GO" id="GO:0042803">
    <property type="term" value="F:protein homodimerization activity"/>
    <property type="evidence" value="ECO:0007669"/>
    <property type="project" value="InterPro"/>
</dbReference>
<reference evidence="7 8" key="1">
    <citation type="journal article" date="2016" name="Nat. Commun.">
        <title>Thousands of microbial genomes shed light on interconnected biogeochemical processes in an aquifer system.</title>
        <authorList>
            <person name="Anantharaman K."/>
            <person name="Brown C.T."/>
            <person name="Hug L.A."/>
            <person name="Sharon I."/>
            <person name="Castelle C.J."/>
            <person name="Probst A.J."/>
            <person name="Thomas B.C."/>
            <person name="Singh A."/>
            <person name="Wilkins M.J."/>
            <person name="Karaoz U."/>
            <person name="Brodie E.L."/>
            <person name="Williams K.H."/>
            <person name="Hubbard S.S."/>
            <person name="Banfield J.F."/>
        </authorList>
    </citation>
    <scope>NUCLEOTIDE SEQUENCE [LARGE SCALE GENOMIC DNA]</scope>
</reference>
<name>A0A1F6LKX2_9BACT</name>
<dbReference type="Gene3D" id="2.30.22.10">
    <property type="entry name" value="Head domain of nucleotide exchange factor GrpE"/>
    <property type="match status" value="1"/>
</dbReference>
<dbReference type="Proteomes" id="UP000177067">
    <property type="component" value="Unassembled WGS sequence"/>
</dbReference>
<comment type="similarity">
    <text evidence="1 3 5">Belongs to the GrpE family.</text>
</comment>
<dbReference type="InterPro" id="IPR000740">
    <property type="entry name" value="GrpE"/>
</dbReference>
<evidence type="ECO:0000313" key="8">
    <source>
        <dbReference type="Proteomes" id="UP000177067"/>
    </source>
</evidence>
<comment type="subunit">
    <text evidence="3">Homodimer.</text>
</comment>
<dbReference type="GO" id="GO:0006457">
    <property type="term" value="P:protein folding"/>
    <property type="evidence" value="ECO:0007669"/>
    <property type="project" value="InterPro"/>
</dbReference>
<keyword evidence="3" id="KW-0963">Cytoplasm</keyword>
<keyword evidence="3 4" id="KW-0346">Stress response</keyword>
<dbReference type="SUPFAM" id="SSF58014">
    <property type="entry name" value="Coiled-coil domain of nucleotide exchange factor GrpE"/>
    <property type="match status" value="1"/>
</dbReference>
<dbReference type="InterPro" id="IPR009012">
    <property type="entry name" value="GrpE_head"/>
</dbReference>
<dbReference type="HAMAP" id="MF_01151">
    <property type="entry name" value="GrpE"/>
    <property type="match status" value="1"/>
</dbReference>
<dbReference type="GO" id="GO:0005737">
    <property type="term" value="C:cytoplasm"/>
    <property type="evidence" value="ECO:0007669"/>
    <property type="project" value="UniProtKB-SubCell"/>
</dbReference>
<evidence type="ECO:0000256" key="4">
    <source>
        <dbReference type="RuleBase" id="RU000639"/>
    </source>
</evidence>
<comment type="caution">
    <text evidence="7">The sequence shown here is derived from an EMBL/GenBank/DDBJ whole genome shotgun (WGS) entry which is preliminary data.</text>
</comment>
<dbReference type="Gene3D" id="3.90.20.20">
    <property type="match status" value="1"/>
</dbReference>
<evidence type="ECO:0000256" key="5">
    <source>
        <dbReference type="RuleBase" id="RU004478"/>
    </source>
</evidence>
<evidence type="ECO:0000256" key="6">
    <source>
        <dbReference type="SAM" id="MobiDB-lite"/>
    </source>
</evidence>
<proteinExistence type="inferred from homology"/>
<feature type="region of interest" description="Disordered" evidence="6">
    <location>
        <begin position="1"/>
        <end position="23"/>
    </location>
</feature>
<keyword evidence="2 3" id="KW-0143">Chaperone</keyword>
<evidence type="ECO:0000313" key="7">
    <source>
        <dbReference type="EMBL" id="OGH60031.1"/>
    </source>
</evidence>
<dbReference type="SUPFAM" id="SSF51064">
    <property type="entry name" value="Head domain of nucleotide exchange factor GrpE"/>
    <property type="match status" value="1"/>
</dbReference>
<dbReference type="GO" id="GO:0000774">
    <property type="term" value="F:adenyl-nucleotide exchange factor activity"/>
    <property type="evidence" value="ECO:0007669"/>
    <property type="project" value="InterPro"/>
</dbReference>
<sequence>MTNDKKKDELENEELDNNDNKTSELDEIKAKCEEYKAGWLRAQADYQNLQKEVENKRSEWVKMSEVQILEDFIPVYDNFKKAFGHDIKDGQFDSWKKGIEYIMKQFSDILTSYKIEEIKTVGEIFNPELHEAVGEEEAVDKADGEILKEIDTGYKVGDKIIKCAKVVVNK</sequence>
<evidence type="ECO:0000256" key="1">
    <source>
        <dbReference type="ARBA" id="ARBA00009054"/>
    </source>
</evidence>
<organism evidence="7 8">
    <name type="scientific">Candidatus Magasanikbacteria bacterium RIFCSPHIGHO2_01_FULL_33_34</name>
    <dbReference type="NCBI Taxonomy" id="1798671"/>
    <lineage>
        <taxon>Bacteria</taxon>
        <taxon>Candidatus Magasanikiibacteriota</taxon>
    </lineage>
</organism>
<dbReference type="Pfam" id="PF01025">
    <property type="entry name" value="GrpE"/>
    <property type="match status" value="1"/>
</dbReference>
<dbReference type="AlphaFoldDB" id="A0A1F6LKX2"/>
<dbReference type="InterPro" id="IPR013805">
    <property type="entry name" value="GrpE_CC"/>
</dbReference>